<evidence type="ECO:0000256" key="1">
    <source>
        <dbReference type="ARBA" id="ARBA00004196"/>
    </source>
</evidence>
<evidence type="ECO:0000313" key="7">
    <source>
        <dbReference type="Proteomes" id="UP000182569"/>
    </source>
</evidence>
<dbReference type="OrthoDB" id="9814427at2"/>
<comment type="similarity">
    <text evidence="2">Belongs to the bacterial solute-binding protein 2 family.</text>
</comment>
<dbReference type="Pfam" id="PF13407">
    <property type="entry name" value="Peripla_BP_4"/>
    <property type="match status" value="1"/>
</dbReference>
<dbReference type="GO" id="GO:0030246">
    <property type="term" value="F:carbohydrate binding"/>
    <property type="evidence" value="ECO:0007669"/>
    <property type="project" value="UniProtKB-ARBA"/>
</dbReference>
<sequence>MSKKIIAIVLIIFMILFLGVLSVFMSFNKDFPFGEKKLKFGATYMNMNNAYCVKLNEGIKKVVEAQNGKLISLDAQLEVSKQISQVDDLIAQKVDVIFLNTVDWKGIKPALIAAKKAKIPVIVIDSPVFDDNLVDCTVTSENYNAGVLCAKDLVARLKGKGNVVIIEHPTAKSGIQRIQGFEDIIKKYSGIKIVTRKTSNGQLELAMEVMGSIIQTNKHIDAVMCLNDPTALGVIAAFENNKINNKAYIYGIDGSDDAIAMIEKGKLTATVEQSPDMIGRIAADTALKKLKGIKIEKYINVPVKLINKSNLVYP</sequence>
<dbReference type="EMBL" id="CP015756">
    <property type="protein sequence ID" value="APC39409.1"/>
    <property type="molecule type" value="Genomic_DNA"/>
</dbReference>
<keyword evidence="4" id="KW-1133">Transmembrane helix</keyword>
<keyword evidence="4" id="KW-0472">Membrane</keyword>
<evidence type="ECO:0000256" key="2">
    <source>
        <dbReference type="ARBA" id="ARBA00007639"/>
    </source>
</evidence>
<feature type="domain" description="Periplasmic binding protein" evidence="5">
    <location>
        <begin position="45"/>
        <end position="292"/>
    </location>
</feature>
<evidence type="ECO:0000313" key="6">
    <source>
        <dbReference type="EMBL" id="APC39409.1"/>
    </source>
</evidence>
<dbReference type="Proteomes" id="UP000182569">
    <property type="component" value="Chromosome"/>
</dbReference>
<proteinExistence type="inferred from homology"/>
<dbReference type="Gene3D" id="3.40.50.2300">
    <property type="match status" value="2"/>
</dbReference>
<dbReference type="STRING" id="1552.A7L45_04705"/>
<dbReference type="InterPro" id="IPR025997">
    <property type="entry name" value="SBP_2_dom"/>
</dbReference>
<accession>A0A1J0GDH3</accession>
<name>A0A1J0GDH3_9CLOT</name>
<gene>
    <name evidence="6" type="ORF">A7L45_04705</name>
</gene>
<dbReference type="PANTHER" id="PTHR46847:SF1">
    <property type="entry name" value="D-ALLOSE-BINDING PERIPLASMIC PROTEIN-RELATED"/>
    <property type="match status" value="1"/>
</dbReference>
<dbReference type="CDD" id="cd19971">
    <property type="entry name" value="PBP1_ABC_sugar_binding-like"/>
    <property type="match status" value="1"/>
</dbReference>
<dbReference type="AlphaFoldDB" id="A0A1J0GDH3"/>
<dbReference type="PANTHER" id="PTHR46847">
    <property type="entry name" value="D-ALLOSE-BINDING PERIPLASMIC PROTEIN-RELATED"/>
    <property type="match status" value="1"/>
</dbReference>
<dbReference type="KEGG" id="ceu:A7L45_04705"/>
<dbReference type="InterPro" id="IPR028082">
    <property type="entry name" value="Peripla_BP_I"/>
</dbReference>
<keyword evidence="7" id="KW-1185">Reference proteome</keyword>
<comment type="subcellular location">
    <subcellularLocation>
        <location evidence="1">Cell envelope</location>
    </subcellularLocation>
</comment>
<reference evidence="7" key="1">
    <citation type="journal article" date="2016" name="Front. Microbiol.">
        <title>Complete Genome Sequence of Clostridium estertheticum DSM 8809, a Microbe Identified in Spoiled Vacuum Packed Beef.</title>
        <authorList>
            <person name="Yu Z."/>
            <person name="Gunn L."/>
            <person name="Brennan E."/>
            <person name="Reid R."/>
            <person name="Wall P.G."/>
            <person name="Gaora O.P."/>
            <person name="Hurley D."/>
            <person name="Bolton D."/>
            <person name="Fanning S."/>
        </authorList>
    </citation>
    <scope>NUCLEOTIDE SEQUENCE [LARGE SCALE GENOMIC DNA]</scope>
    <source>
        <strain evidence="7">DSM 8809</strain>
    </source>
</reference>
<keyword evidence="3" id="KW-0732">Signal</keyword>
<dbReference type="RefSeq" id="WP_071611702.1">
    <property type="nucleotide sequence ID" value="NZ_CP015756.1"/>
</dbReference>
<organism evidence="6 7">
    <name type="scientific">Clostridium estertheticum subsp. estertheticum</name>
    <dbReference type="NCBI Taxonomy" id="1552"/>
    <lineage>
        <taxon>Bacteria</taxon>
        <taxon>Bacillati</taxon>
        <taxon>Bacillota</taxon>
        <taxon>Clostridia</taxon>
        <taxon>Eubacteriales</taxon>
        <taxon>Clostridiaceae</taxon>
        <taxon>Clostridium</taxon>
    </lineage>
</organism>
<protein>
    <recommendedName>
        <fullName evidence="5">Periplasmic binding protein domain-containing protein</fullName>
    </recommendedName>
</protein>
<evidence type="ECO:0000256" key="3">
    <source>
        <dbReference type="ARBA" id="ARBA00022729"/>
    </source>
</evidence>
<feature type="transmembrane region" description="Helical" evidence="4">
    <location>
        <begin position="6"/>
        <end position="27"/>
    </location>
</feature>
<dbReference type="SUPFAM" id="SSF53822">
    <property type="entry name" value="Periplasmic binding protein-like I"/>
    <property type="match status" value="1"/>
</dbReference>
<keyword evidence="4" id="KW-0812">Transmembrane</keyword>
<evidence type="ECO:0000259" key="5">
    <source>
        <dbReference type="Pfam" id="PF13407"/>
    </source>
</evidence>
<dbReference type="GO" id="GO:0030313">
    <property type="term" value="C:cell envelope"/>
    <property type="evidence" value="ECO:0007669"/>
    <property type="project" value="UniProtKB-SubCell"/>
</dbReference>
<evidence type="ECO:0000256" key="4">
    <source>
        <dbReference type="SAM" id="Phobius"/>
    </source>
</evidence>